<gene>
    <name evidence="1" type="ORF">SAMN05444002_1079</name>
</gene>
<dbReference type="Proteomes" id="UP000184932">
    <property type="component" value="Unassembled WGS sequence"/>
</dbReference>
<keyword evidence="2" id="KW-1185">Reference proteome</keyword>
<sequence>MQFAACTGRFSALMEHQWLLPHPELDQTTRRRAAMIALLEAVVPEGRGREVLARRIEAKHAQAVLLARATFNDDPQDAHWAATRAETEIANCAALLTG</sequence>
<proteinExistence type="predicted"/>
<accession>A0A1N6ETD8</accession>
<dbReference type="EMBL" id="FSRL01000001">
    <property type="protein sequence ID" value="SIN86214.1"/>
    <property type="molecule type" value="Genomic_DNA"/>
</dbReference>
<reference evidence="2" key="1">
    <citation type="submission" date="2016-11" db="EMBL/GenBank/DDBJ databases">
        <authorList>
            <person name="Varghese N."/>
            <person name="Submissions S."/>
        </authorList>
    </citation>
    <scope>NUCLEOTIDE SEQUENCE [LARGE SCALE GENOMIC DNA]</scope>
    <source>
        <strain evidence="2">DSM 29440</strain>
    </source>
</reference>
<organism evidence="1 2">
    <name type="scientific">Vannielia litorea</name>
    <dbReference type="NCBI Taxonomy" id="1217970"/>
    <lineage>
        <taxon>Bacteria</taxon>
        <taxon>Pseudomonadati</taxon>
        <taxon>Pseudomonadota</taxon>
        <taxon>Alphaproteobacteria</taxon>
        <taxon>Rhodobacterales</taxon>
        <taxon>Paracoccaceae</taxon>
        <taxon>Vannielia</taxon>
    </lineage>
</organism>
<evidence type="ECO:0000313" key="2">
    <source>
        <dbReference type="Proteomes" id="UP000184932"/>
    </source>
</evidence>
<dbReference type="STRING" id="1217970.SAMN05444002_1079"/>
<protein>
    <submittedName>
        <fullName evidence="1">Uncharacterized protein</fullName>
    </submittedName>
</protein>
<evidence type="ECO:0000313" key="1">
    <source>
        <dbReference type="EMBL" id="SIN86214.1"/>
    </source>
</evidence>
<name>A0A1N6ETD8_9RHOB</name>
<dbReference type="AlphaFoldDB" id="A0A1N6ETD8"/>